<feature type="region of interest" description="Disordered" evidence="1">
    <location>
        <begin position="34"/>
        <end position="55"/>
    </location>
</feature>
<feature type="non-terminal residue" evidence="2">
    <location>
        <position position="1"/>
    </location>
</feature>
<comment type="caution">
    <text evidence="2">The sequence shown here is derived from an EMBL/GenBank/DDBJ whole genome shotgun (WGS) entry which is preliminary data.</text>
</comment>
<feature type="compositionally biased region" description="Polar residues" evidence="1">
    <location>
        <begin position="34"/>
        <end position="45"/>
    </location>
</feature>
<gene>
    <name evidence="2" type="ORF">CCAP1982_LOCUS13854</name>
</gene>
<dbReference type="AlphaFoldDB" id="A0A811V3J2"/>
<sequence>KTHSLRSSITTNQSTVWIHAADTPIQLTTWTPADSCSASQPVSQPTKRKLANGNGSNVSLWLCQTSL</sequence>
<name>A0A811V3J2_CERCA</name>
<accession>A0A811V3J2</accession>
<protein>
    <submittedName>
        <fullName evidence="2">(Mediterranean fruit fly) hypothetical protein</fullName>
    </submittedName>
</protein>
<evidence type="ECO:0000256" key="1">
    <source>
        <dbReference type="SAM" id="MobiDB-lite"/>
    </source>
</evidence>
<organism evidence="2 3">
    <name type="scientific">Ceratitis capitata</name>
    <name type="common">Mediterranean fruit fly</name>
    <name type="synonym">Tephritis capitata</name>
    <dbReference type="NCBI Taxonomy" id="7213"/>
    <lineage>
        <taxon>Eukaryota</taxon>
        <taxon>Metazoa</taxon>
        <taxon>Ecdysozoa</taxon>
        <taxon>Arthropoda</taxon>
        <taxon>Hexapoda</taxon>
        <taxon>Insecta</taxon>
        <taxon>Pterygota</taxon>
        <taxon>Neoptera</taxon>
        <taxon>Endopterygota</taxon>
        <taxon>Diptera</taxon>
        <taxon>Brachycera</taxon>
        <taxon>Muscomorpha</taxon>
        <taxon>Tephritoidea</taxon>
        <taxon>Tephritidae</taxon>
        <taxon>Ceratitis</taxon>
        <taxon>Ceratitis</taxon>
    </lineage>
</organism>
<evidence type="ECO:0000313" key="2">
    <source>
        <dbReference type="EMBL" id="CAD7005494.1"/>
    </source>
</evidence>
<keyword evidence="3" id="KW-1185">Reference proteome</keyword>
<proteinExistence type="predicted"/>
<evidence type="ECO:0000313" key="3">
    <source>
        <dbReference type="Proteomes" id="UP000606786"/>
    </source>
</evidence>
<reference evidence="2" key="1">
    <citation type="submission" date="2020-11" db="EMBL/GenBank/DDBJ databases">
        <authorList>
            <person name="Whitehead M."/>
        </authorList>
    </citation>
    <scope>NUCLEOTIDE SEQUENCE</scope>
    <source>
        <strain evidence="2">EGII</strain>
    </source>
</reference>
<dbReference type="EMBL" id="CAJHJT010000034">
    <property type="protein sequence ID" value="CAD7005494.1"/>
    <property type="molecule type" value="Genomic_DNA"/>
</dbReference>
<dbReference type="Proteomes" id="UP000606786">
    <property type="component" value="Unassembled WGS sequence"/>
</dbReference>